<dbReference type="Proteomes" id="UP000535589">
    <property type="component" value="Unassembled WGS sequence"/>
</dbReference>
<evidence type="ECO:0000313" key="3">
    <source>
        <dbReference type="Proteomes" id="UP000535589"/>
    </source>
</evidence>
<evidence type="ECO:0000256" key="1">
    <source>
        <dbReference type="SAM" id="MobiDB-lite"/>
    </source>
</evidence>
<keyword evidence="3" id="KW-1185">Reference proteome</keyword>
<proteinExistence type="predicted"/>
<sequence>MVSIQGLPPSVVRQNRGVKRSQQAASTNKVQGAEVARSEVVSSANTTTKVATAVAHSLVNARSLANAQWDENALGYDLPQGRARQALESYMDVMNQSKKEQLAQLLGVDIYI</sequence>
<accession>A0A7X8YFP4</accession>
<comment type="caution">
    <text evidence="2">The sequence shown here is derived from an EMBL/GenBank/DDBJ whole genome shotgun (WGS) entry which is preliminary data.</text>
</comment>
<dbReference type="EMBL" id="JABAIK010000001">
    <property type="protein sequence ID" value="NLS11561.1"/>
    <property type="molecule type" value="Genomic_DNA"/>
</dbReference>
<feature type="region of interest" description="Disordered" evidence="1">
    <location>
        <begin position="1"/>
        <end position="32"/>
    </location>
</feature>
<reference evidence="2 3" key="1">
    <citation type="submission" date="2020-04" db="EMBL/GenBank/DDBJ databases">
        <title>Vibrio sp. SM6, a novel species isolated from seawater.</title>
        <authorList>
            <person name="Wang X."/>
        </authorList>
    </citation>
    <scope>NUCLEOTIDE SEQUENCE [LARGE SCALE GENOMIC DNA]</scope>
    <source>
        <strain evidence="2 3">SM6</strain>
    </source>
</reference>
<name>A0A7X8YFP4_9VIBR</name>
<feature type="compositionally biased region" description="Polar residues" evidence="1">
    <location>
        <begin position="20"/>
        <end position="30"/>
    </location>
</feature>
<dbReference type="RefSeq" id="WP_168834653.1">
    <property type="nucleotide sequence ID" value="NZ_JABAIK010000001.1"/>
</dbReference>
<organism evidence="2 3">
    <name type="scientific">Vibrio agarilyticus</name>
    <dbReference type="NCBI Taxonomy" id="2726741"/>
    <lineage>
        <taxon>Bacteria</taxon>
        <taxon>Pseudomonadati</taxon>
        <taxon>Pseudomonadota</taxon>
        <taxon>Gammaproteobacteria</taxon>
        <taxon>Vibrionales</taxon>
        <taxon>Vibrionaceae</taxon>
        <taxon>Vibrio</taxon>
    </lineage>
</organism>
<dbReference type="AlphaFoldDB" id="A0A7X8YFP4"/>
<evidence type="ECO:0000313" key="2">
    <source>
        <dbReference type="EMBL" id="NLS11561.1"/>
    </source>
</evidence>
<protein>
    <submittedName>
        <fullName evidence="2">Chromosome partitioning protein ParA</fullName>
    </submittedName>
</protein>
<gene>
    <name evidence="2" type="ORF">HGP28_01485</name>
</gene>